<gene>
    <name evidence="1" type="ORF">DPMN_133132</name>
</gene>
<evidence type="ECO:0000313" key="2">
    <source>
        <dbReference type="Proteomes" id="UP000828390"/>
    </source>
</evidence>
<keyword evidence="2" id="KW-1185">Reference proteome</keyword>
<evidence type="ECO:0000313" key="1">
    <source>
        <dbReference type="EMBL" id="KAH3804840.1"/>
    </source>
</evidence>
<sequence>MFVPKTSPTQYKYSEDVYECHCPAEGELEEDGEYIEIQTEYYPITTFFNYSGSVKCDKSSPAMTSSQMGEPWIQAPKPDPISPVDVVLHVIYKQQQDGSYKSFAECLFENKNETQYYVVGWFVSDLPIFMTKYLF</sequence>
<dbReference type="AlphaFoldDB" id="A0A9D4FXW3"/>
<accession>A0A9D4FXW3</accession>
<organism evidence="1 2">
    <name type="scientific">Dreissena polymorpha</name>
    <name type="common">Zebra mussel</name>
    <name type="synonym">Mytilus polymorpha</name>
    <dbReference type="NCBI Taxonomy" id="45954"/>
    <lineage>
        <taxon>Eukaryota</taxon>
        <taxon>Metazoa</taxon>
        <taxon>Spiralia</taxon>
        <taxon>Lophotrochozoa</taxon>
        <taxon>Mollusca</taxon>
        <taxon>Bivalvia</taxon>
        <taxon>Autobranchia</taxon>
        <taxon>Heteroconchia</taxon>
        <taxon>Euheterodonta</taxon>
        <taxon>Imparidentia</taxon>
        <taxon>Neoheterodontei</taxon>
        <taxon>Myida</taxon>
        <taxon>Dreissenoidea</taxon>
        <taxon>Dreissenidae</taxon>
        <taxon>Dreissena</taxon>
    </lineage>
</organism>
<proteinExistence type="predicted"/>
<protein>
    <submittedName>
        <fullName evidence="1">Uncharacterized protein</fullName>
    </submittedName>
</protein>
<reference evidence="1" key="1">
    <citation type="journal article" date="2019" name="bioRxiv">
        <title>The Genome of the Zebra Mussel, Dreissena polymorpha: A Resource for Invasive Species Research.</title>
        <authorList>
            <person name="McCartney M.A."/>
            <person name="Auch B."/>
            <person name="Kono T."/>
            <person name="Mallez S."/>
            <person name="Zhang Y."/>
            <person name="Obille A."/>
            <person name="Becker A."/>
            <person name="Abrahante J.E."/>
            <person name="Garbe J."/>
            <person name="Badalamenti J.P."/>
            <person name="Herman A."/>
            <person name="Mangelson H."/>
            <person name="Liachko I."/>
            <person name="Sullivan S."/>
            <person name="Sone E.D."/>
            <person name="Koren S."/>
            <person name="Silverstein K.A.T."/>
            <person name="Beckman K.B."/>
            <person name="Gohl D.M."/>
        </authorList>
    </citation>
    <scope>NUCLEOTIDE SEQUENCE</scope>
    <source>
        <strain evidence="1">Duluth1</strain>
        <tissue evidence="1">Whole animal</tissue>
    </source>
</reference>
<comment type="caution">
    <text evidence="1">The sequence shown here is derived from an EMBL/GenBank/DDBJ whole genome shotgun (WGS) entry which is preliminary data.</text>
</comment>
<name>A0A9D4FXW3_DREPO</name>
<dbReference type="EMBL" id="JAIWYP010000006">
    <property type="protein sequence ID" value="KAH3804840.1"/>
    <property type="molecule type" value="Genomic_DNA"/>
</dbReference>
<reference evidence="1" key="2">
    <citation type="submission" date="2020-11" db="EMBL/GenBank/DDBJ databases">
        <authorList>
            <person name="McCartney M.A."/>
            <person name="Auch B."/>
            <person name="Kono T."/>
            <person name="Mallez S."/>
            <person name="Becker A."/>
            <person name="Gohl D.M."/>
            <person name="Silverstein K.A.T."/>
            <person name="Koren S."/>
            <person name="Bechman K.B."/>
            <person name="Herman A."/>
            <person name="Abrahante J.E."/>
            <person name="Garbe J."/>
        </authorList>
    </citation>
    <scope>NUCLEOTIDE SEQUENCE</scope>
    <source>
        <strain evidence="1">Duluth1</strain>
        <tissue evidence="1">Whole animal</tissue>
    </source>
</reference>
<dbReference type="Proteomes" id="UP000828390">
    <property type="component" value="Unassembled WGS sequence"/>
</dbReference>